<gene>
    <name evidence="2" type="ORF">ACFFJP_06045</name>
</gene>
<dbReference type="SUPFAM" id="SSF55729">
    <property type="entry name" value="Acyl-CoA N-acyltransferases (Nat)"/>
    <property type="match status" value="1"/>
</dbReference>
<dbReference type="InterPro" id="IPR051531">
    <property type="entry name" value="N-acetyltransferase"/>
</dbReference>
<protein>
    <submittedName>
        <fullName evidence="2">GNAT family N-acetyltransferase</fullName>
        <ecNumber evidence="2">2.3.-.-</ecNumber>
    </submittedName>
</protein>
<keyword evidence="3" id="KW-1185">Reference proteome</keyword>
<dbReference type="GO" id="GO:0016746">
    <property type="term" value="F:acyltransferase activity"/>
    <property type="evidence" value="ECO:0007669"/>
    <property type="project" value="UniProtKB-KW"/>
</dbReference>
<organism evidence="2 3">
    <name type="scientific">Rheinheimera tilapiae</name>
    <dbReference type="NCBI Taxonomy" id="875043"/>
    <lineage>
        <taxon>Bacteria</taxon>
        <taxon>Pseudomonadati</taxon>
        <taxon>Pseudomonadota</taxon>
        <taxon>Gammaproteobacteria</taxon>
        <taxon>Chromatiales</taxon>
        <taxon>Chromatiaceae</taxon>
        <taxon>Rheinheimera</taxon>
    </lineage>
</organism>
<proteinExistence type="predicted"/>
<dbReference type="Proteomes" id="UP001589813">
    <property type="component" value="Unassembled WGS sequence"/>
</dbReference>
<dbReference type="EMBL" id="JBHLXP010000001">
    <property type="protein sequence ID" value="MFC0047843.1"/>
    <property type="molecule type" value="Genomic_DNA"/>
</dbReference>
<dbReference type="Gene3D" id="3.40.630.30">
    <property type="match status" value="1"/>
</dbReference>
<evidence type="ECO:0000313" key="2">
    <source>
        <dbReference type="EMBL" id="MFC0047843.1"/>
    </source>
</evidence>
<evidence type="ECO:0000259" key="1">
    <source>
        <dbReference type="Pfam" id="PF13302"/>
    </source>
</evidence>
<accession>A0ABV6BEA2</accession>
<keyword evidence="2" id="KW-0808">Transferase</keyword>
<dbReference type="Pfam" id="PF13302">
    <property type="entry name" value="Acetyltransf_3"/>
    <property type="match status" value="1"/>
</dbReference>
<dbReference type="InterPro" id="IPR016181">
    <property type="entry name" value="Acyl_CoA_acyltransferase"/>
</dbReference>
<dbReference type="InterPro" id="IPR000182">
    <property type="entry name" value="GNAT_dom"/>
</dbReference>
<feature type="domain" description="N-acetyltransferase" evidence="1">
    <location>
        <begin position="9"/>
        <end position="149"/>
    </location>
</feature>
<dbReference type="RefSeq" id="WP_377241467.1">
    <property type="nucleotide sequence ID" value="NZ_JBHLXP010000001.1"/>
</dbReference>
<sequence length="171" mass="18870">MPTVLTTGRLRLRHAELKDAPAMLLLVNEPEFLQNIGDKQVRNLEQAEQYLLNGAIASYQQYGFGLYLVERLSDNATLGLCGLVQRDYLQHPDVGYALFRQYSGQGYTSEAALAVVAYARDTLGLNTLCGIVAPDNLASKRILEKTGMRAAGQKTVLGSDKLVDFYLLDQV</sequence>
<dbReference type="PANTHER" id="PTHR43792">
    <property type="entry name" value="GNAT FAMILY, PUTATIVE (AFU_ORTHOLOGUE AFUA_3G00765)-RELATED-RELATED"/>
    <property type="match status" value="1"/>
</dbReference>
<dbReference type="EC" id="2.3.-.-" evidence="2"/>
<keyword evidence="2" id="KW-0012">Acyltransferase</keyword>
<evidence type="ECO:0000313" key="3">
    <source>
        <dbReference type="Proteomes" id="UP001589813"/>
    </source>
</evidence>
<dbReference type="PANTHER" id="PTHR43792:SF1">
    <property type="entry name" value="N-ACETYLTRANSFERASE DOMAIN-CONTAINING PROTEIN"/>
    <property type="match status" value="1"/>
</dbReference>
<reference evidence="2 3" key="1">
    <citation type="submission" date="2024-09" db="EMBL/GenBank/DDBJ databases">
        <authorList>
            <person name="Sun Q."/>
            <person name="Mori K."/>
        </authorList>
    </citation>
    <scope>NUCLEOTIDE SEQUENCE [LARGE SCALE GENOMIC DNA]</scope>
    <source>
        <strain evidence="2 3">KCTC 23315</strain>
    </source>
</reference>
<name>A0ABV6BEA2_9GAMM</name>
<comment type="caution">
    <text evidence="2">The sequence shown here is derived from an EMBL/GenBank/DDBJ whole genome shotgun (WGS) entry which is preliminary data.</text>
</comment>